<organism evidence="2 3">
    <name type="scientific">Armillaria ostoyae</name>
    <name type="common">Armillaria root rot fungus</name>
    <dbReference type="NCBI Taxonomy" id="47428"/>
    <lineage>
        <taxon>Eukaryota</taxon>
        <taxon>Fungi</taxon>
        <taxon>Dikarya</taxon>
        <taxon>Basidiomycota</taxon>
        <taxon>Agaricomycotina</taxon>
        <taxon>Agaricomycetes</taxon>
        <taxon>Agaricomycetidae</taxon>
        <taxon>Agaricales</taxon>
        <taxon>Marasmiineae</taxon>
        <taxon>Physalacriaceae</taxon>
        <taxon>Armillaria</taxon>
    </lineage>
</organism>
<dbReference type="EMBL" id="FUEG01000030">
    <property type="protein sequence ID" value="SJL15609.1"/>
    <property type="molecule type" value="Genomic_DNA"/>
</dbReference>
<dbReference type="InterPro" id="IPR004242">
    <property type="entry name" value="Transposase_21"/>
</dbReference>
<dbReference type="PANTHER" id="PTHR46579:SF1">
    <property type="entry name" value="F5_8 TYPE C DOMAIN-CONTAINING PROTEIN"/>
    <property type="match status" value="1"/>
</dbReference>
<gene>
    <name evidence="2" type="ORF">ARMOST_19112</name>
</gene>
<evidence type="ECO:0000313" key="3">
    <source>
        <dbReference type="Proteomes" id="UP000219338"/>
    </source>
</evidence>
<dbReference type="Pfam" id="PF02992">
    <property type="entry name" value="Transposase_21"/>
    <property type="match status" value="1"/>
</dbReference>
<feature type="region of interest" description="Disordered" evidence="1">
    <location>
        <begin position="89"/>
        <end position="119"/>
    </location>
</feature>
<dbReference type="OMA" id="ESAVHIM"/>
<evidence type="ECO:0000256" key="1">
    <source>
        <dbReference type="SAM" id="MobiDB-lite"/>
    </source>
</evidence>
<keyword evidence="3" id="KW-1185">Reference proteome</keyword>
<protein>
    <submittedName>
        <fullName evidence="2">Uncharacterized protein</fullName>
    </submittedName>
</protein>
<dbReference type="PANTHER" id="PTHR46579">
    <property type="entry name" value="F5/8 TYPE C DOMAIN-CONTAINING PROTEIN-RELATED"/>
    <property type="match status" value="1"/>
</dbReference>
<feature type="region of interest" description="Disordered" evidence="1">
    <location>
        <begin position="33"/>
        <end position="58"/>
    </location>
</feature>
<evidence type="ECO:0000313" key="2">
    <source>
        <dbReference type="EMBL" id="SJL15609.1"/>
    </source>
</evidence>
<dbReference type="STRING" id="47428.A0A284S3N6"/>
<dbReference type="OrthoDB" id="3247418at2759"/>
<feature type="compositionally biased region" description="Polar residues" evidence="1">
    <location>
        <begin position="41"/>
        <end position="56"/>
    </location>
</feature>
<name>A0A284S3N6_ARMOS</name>
<proteinExistence type="predicted"/>
<sequence length="1226" mass="137958">MPPCTCLLFPDGHELESKQKLAAHRLKLKILKKNGRDGSTNREQVSNAASGSSRTASGEVVHMVPLGMSSDVPEEHGLADRLVALTLTDEGPNARDQSSKLWSSRREFQSSHEGDVPGKFKKVSIDDAQNSISAVANEALNPLPTCTNSSPTDPTSKPMAHPLRSPRTWQRQAIPCSAALAARRPASAPLARAENIIECIEDEAKLLLDRLRSWHDVDTQDTSQVSDRREQLKAVDLNIKNLRESLSRVKYGHENVLHGRKADVVNLLWQIDNILQIYDAHLPEVETPVKPLEYDAGYVFVHPLEKVHGLVQLVTLFGVICHVIGGFTEGFCNLAIQTMLLLVSGAMATNLTDKDSDGDSVLDANQDAILNQMPSSLYTALKAMNIDGRTMMYAVCPDCNSCYEPTYTTTLSSRPSYPTHCQNMIPGSSGRSPCRADLLKSDGKPRKPFLMASLEDYIARTLADSQLENLCDAACDQALHSLQQPSDPNRNITNVFQAEFMRHFKGPDGQRLFIDRGDKVRLAFALQVDFFNPNGTRKRGNHDSIGLISMANLNLPEEIRYRPEHIFLAGIIPGPDEPDVDTISNFIRPLIDICKIAWERGIRISRTASRPDGRDVELAVILSVNDLPAARKMSGTASHASHWYCTVCEGYGISTMYDTCFHKWCHRDAHEMRHCAEAWRDALTSTEREKLFKDHGVRWSELWRLPYWDPTRMLVIDSMHCVLEGLVHYHCLHVLEIDINKVGKARKMVPAFDYPWIKYSVATATDLQCPMKHDKEIPHIGHIHRMLELLLGDGLPLEDGDTVDITVEQLGTKLKRKNASPLKFVCRTLNLPRTYRKKVKGSWKQVEVSAKDDLIDLLVEWRLKQPMTSGEIHNVRSVDKATIEHIQAVIKDTATPSWINSVPTNYGAASAGTIKADEWRTLSTIYLPIALVTLWGDDDGHSPAEGSRSLEVLDHTMALFQAVTIVCRYTMNLGRATTYRTLLKHWVDGLYSVHPHTKNHHKRPNVHAAFHLYDFILAFGPVMSWWCFPFERLIGTLQKTHTNNHVGGDLEKTILQSFLRGANLRRHLNRPNCPQLIRQFKILFDKALPPKNQRETTFTADPPSVRQLSHAYYTYRGVTFSRQSTHLGGSLVAYYPTMKPQDLMVGSIQEIKTESGQVLFAIKRQAPLPVAKFDPFKRYVDFPATTYSSKMVDGPLDSIHPSQIWSHVARYEFSHERAVIIDLCRD</sequence>
<accession>A0A284S3N6</accession>
<dbReference type="AlphaFoldDB" id="A0A284S3N6"/>
<feature type="compositionally biased region" description="Basic and acidic residues" evidence="1">
    <location>
        <begin position="104"/>
        <end position="118"/>
    </location>
</feature>
<dbReference type="Proteomes" id="UP000219338">
    <property type="component" value="Unassembled WGS sequence"/>
</dbReference>
<reference evidence="3" key="1">
    <citation type="journal article" date="2017" name="Nat. Ecol. Evol.">
        <title>Genome expansion and lineage-specific genetic innovations in the forest pathogenic fungi Armillaria.</title>
        <authorList>
            <person name="Sipos G."/>
            <person name="Prasanna A.N."/>
            <person name="Walter M.C."/>
            <person name="O'Connor E."/>
            <person name="Balint B."/>
            <person name="Krizsan K."/>
            <person name="Kiss B."/>
            <person name="Hess J."/>
            <person name="Varga T."/>
            <person name="Slot J."/>
            <person name="Riley R."/>
            <person name="Boka B."/>
            <person name="Rigling D."/>
            <person name="Barry K."/>
            <person name="Lee J."/>
            <person name="Mihaltcheva S."/>
            <person name="LaButti K."/>
            <person name="Lipzen A."/>
            <person name="Waldron R."/>
            <person name="Moloney N.M."/>
            <person name="Sperisen C."/>
            <person name="Kredics L."/>
            <person name="Vagvoelgyi C."/>
            <person name="Patrignani A."/>
            <person name="Fitzpatrick D."/>
            <person name="Nagy I."/>
            <person name="Doyle S."/>
            <person name="Anderson J.B."/>
            <person name="Grigoriev I.V."/>
            <person name="Gueldener U."/>
            <person name="Muensterkoetter M."/>
            <person name="Nagy L.G."/>
        </authorList>
    </citation>
    <scope>NUCLEOTIDE SEQUENCE [LARGE SCALE GENOMIC DNA]</scope>
    <source>
        <strain evidence="3">C18/9</strain>
    </source>
</reference>